<evidence type="ECO:0000256" key="1">
    <source>
        <dbReference type="SAM" id="SignalP"/>
    </source>
</evidence>
<dbReference type="Proteomes" id="UP001430954">
    <property type="component" value="Unassembled WGS sequence"/>
</dbReference>
<dbReference type="EMBL" id="JAINZW010000006">
    <property type="protein sequence ID" value="MBZ4040434.1"/>
    <property type="molecule type" value="Genomic_DNA"/>
</dbReference>
<protein>
    <submittedName>
        <fullName evidence="2">DUF2785 domain-containing protein</fullName>
    </submittedName>
</protein>
<sequence>MSMRTAVALTALLLMGAAPDTAAAPACPPDGWTRSSLQQLQAAGFGTLPPAQTEALGRALVACLDDADPALRDGIAYTGLSVWMRGGRFSTDALRALRADLYDRMDAPDPQGFGRPFAALVLAEVARTDRVAPWMTADERAAMVQRAAAYLEGVDDYRGFQAGDGWRHGVAHGADWLMQLSLNPALDPAQRQRILDAVARQVVPAQHAYVFGEPERLAMPVLLLARAGLNDEAGWQAWLEALSASASLRDAALAWQDADWLARRHNLRAFLSALHVSASLSDDAAVKALLPGTAAVLRAMP</sequence>
<dbReference type="RefSeq" id="WP_223676881.1">
    <property type="nucleotide sequence ID" value="NZ_JAINZW010000006.1"/>
</dbReference>
<feature type="chain" id="PRO_5047096118" evidence="1">
    <location>
        <begin position="23"/>
        <end position="301"/>
    </location>
</feature>
<evidence type="ECO:0000313" key="3">
    <source>
        <dbReference type="Proteomes" id="UP001430954"/>
    </source>
</evidence>
<dbReference type="Pfam" id="PF10978">
    <property type="entry name" value="DUF2785"/>
    <property type="match status" value="1"/>
</dbReference>
<dbReference type="InterPro" id="IPR021247">
    <property type="entry name" value="DUF2785"/>
</dbReference>
<proteinExistence type="predicted"/>
<gene>
    <name evidence="2" type="ORF">K6753_12920</name>
</gene>
<keyword evidence="3" id="KW-1185">Reference proteome</keyword>
<evidence type="ECO:0000313" key="2">
    <source>
        <dbReference type="EMBL" id="MBZ4040434.1"/>
    </source>
</evidence>
<keyword evidence="1" id="KW-0732">Signal</keyword>
<organism evidence="2 3">
    <name type="scientific">Novilysobacter selenitireducens</name>
    <dbReference type="NCBI Taxonomy" id="2872639"/>
    <lineage>
        <taxon>Bacteria</taxon>
        <taxon>Pseudomonadati</taxon>
        <taxon>Pseudomonadota</taxon>
        <taxon>Gammaproteobacteria</taxon>
        <taxon>Lysobacterales</taxon>
        <taxon>Lysobacteraceae</taxon>
        <taxon>Novilysobacter</taxon>
    </lineage>
</organism>
<reference evidence="2 3" key="1">
    <citation type="submission" date="2021-09" db="EMBL/GenBank/DDBJ databases">
        <title>Lysobacter sp. 13A isolated from the river sediment.</title>
        <authorList>
            <person name="Liu H."/>
            <person name="Li S."/>
            <person name="Mao S."/>
        </authorList>
    </citation>
    <scope>NUCLEOTIDE SEQUENCE [LARGE SCALE GENOMIC DNA]</scope>
    <source>
        <strain evidence="2 3">13A</strain>
    </source>
</reference>
<name>A0ABS7T979_9GAMM</name>
<feature type="signal peptide" evidence="1">
    <location>
        <begin position="1"/>
        <end position="22"/>
    </location>
</feature>
<accession>A0ABS7T979</accession>
<comment type="caution">
    <text evidence="2">The sequence shown here is derived from an EMBL/GenBank/DDBJ whole genome shotgun (WGS) entry which is preliminary data.</text>
</comment>